<accession>C2PTQ9</accession>
<keyword evidence="2" id="KW-0802">TPR repeat</keyword>
<dbReference type="InterPro" id="IPR051012">
    <property type="entry name" value="CellSynth/LPSAsmb/PSIAsmb"/>
</dbReference>
<dbReference type="Gene3D" id="1.25.40.10">
    <property type="entry name" value="Tetratricopeptide repeat domain"/>
    <property type="match status" value="2"/>
</dbReference>
<evidence type="ECO:0000256" key="2">
    <source>
        <dbReference type="ARBA" id="ARBA00022803"/>
    </source>
</evidence>
<gene>
    <name evidence="3" type="ORF">bcere0026_13700</name>
</gene>
<reference evidence="3" key="1">
    <citation type="journal article" date="2012" name="Genome Res.">
        <title>Genomic characterization of the Bacillus cereus sensu lato species: Backdrop to the evolution of Bacillus anthracis.</title>
        <authorList>
            <person name="Zwick M.E."/>
            <person name="Joseph S.J."/>
            <person name="Didelot X."/>
            <person name="Chen P.E."/>
            <person name="Bishop-Lilly K.A."/>
            <person name="Stewart A.C."/>
            <person name="Willner K."/>
            <person name="Nolan N."/>
            <person name="Lentz S."/>
            <person name="Thomason M.K."/>
            <person name="Sozhamannan S."/>
            <person name="Mateczun A.J."/>
            <person name="Du L."/>
            <person name="Read T.D."/>
        </authorList>
    </citation>
    <scope>NUCLEOTIDE SEQUENCE [LARGE SCALE GENOMIC DNA]</scope>
    <source>
        <strain evidence="3">AH603</strain>
    </source>
</reference>
<dbReference type="InterPro" id="IPR019734">
    <property type="entry name" value="TPR_rpt"/>
</dbReference>
<dbReference type="SUPFAM" id="SSF48452">
    <property type="entry name" value="TPR-like"/>
    <property type="match status" value="2"/>
</dbReference>
<comment type="caution">
    <text evidence="3">The sequence shown here is derived from an EMBL/GenBank/DDBJ whole genome shotgun (WGS) entry which is preliminary data.</text>
</comment>
<evidence type="ECO:0000313" key="3">
    <source>
        <dbReference type="EMBL" id="EEL71703.1"/>
    </source>
</evidence>
<dbReference type="PANTHER" id="PTHR45586:SF15">
    <property type="entry name" value="TPR REPEAT-CONTAINING PROTEIN YPIA"/>
    <property type="match status" value="1"/>
</dbReference>
<name>C2PTQ9_BACMY</name>
<evidence type="ECO:0000256" key="1">
    <source>
        <dbReference type="ARBA" id="ARBA00022737"/>
    </source>
</evidence>
<sequence>MINEQKRIFFELKETFMQKFEQAVSYIENGEAEKGLQLLKEQLRVANDEEKYDIARYYHTLGFMDEALAITEDLRLLYPEESEFTVFLAELYIDLDKEDEAIEVLHDIPENDDLYVQSLLLVADLFQMQGFDDVAEQKLLKAKEMMPDEPVITFGLAELYSSKGEEQKAITYYESLLAEHKVMGGVVIALRLAETLSAIGNWEEAISYYEAGLEEQKDIHSLFGYAFTLYQGEEYQRAIGAWQELKELDPEYASLYMYLAKSYEKEGMLQESYETLQEGIKVDELSVPFYVELANIAAKLGKIAEAEEVLQKALELDPGHLGAILKYAYILKEQEKYEELIAVVERAIDSGEPDTQLLWDLAFAKKQLEMYSDALKHYESAYTSFKNHPDFLEEYGYFLLEEGMRKEAKEVFTQLIQLDPTQIHIEELLYNLEDFS</sequence>
<protein>
    <submittedName>
        <fullName evidence="3">Uncharacterized protein</fullName>
    </submittedName>
</protein>
<dbReference type="Pfam" id="PF13176">
    <property type="entry name" value="TPR_7"/>
    <property type="match status" value="2"/>
</dbReference>
<dbReference type="PROSITE" id="PS50005">
    <property type="entry name" value="TPR"/>
    <property type="match status" value="2"/>
</dbReference>
<dbReference type="HOGENOM" id="CLU_032389_1_0_9"/>
<keyword evidence="1" id="KW-0677">Repeat</keyword>
<dbReference type="SMART" id="SM00028">
    <property type="entry name" value="TPR"/>
    <property type="match status" value="6"/>
</dbReference>
<dbReference type="InterPro" id="IPR011990">
    <property type="entry name" value="TPR-like_helical_dom_sf"/>
</dbReference>
<accession>C2XRQ6</accession>
<dbReference type="Pfam" id="PF13429">
    <property type="entry name" value="TPR_15"/>
    <property type="match status" value="1"/>
</dbReference>
<dbReference type="AlphaFoldDB" id="C2PTQ9"/>
<dbReference type="Proteomes" id="UP000001753">
    <property type="component" value="Chromosome"/>
</dbReference>
<dbReference type="PANTHER" id="PTHR45586">
    <property type="entry name" value="TPR REPEAT-CONTAINING PROTEIN PA4667"/>
    <property type="match status" value="1"/>
</dbReference>
<dbReference type="EMBL" id="ACMP01000050">
    <property type="protein sequence ID" value="EEL71703.1"/>
    <property type="molecule type" value="Genomic_DNA"/>
</dbReference>
<proteinExistence type="predicted"/>
<organism evidence="3">
    <name type="scientific">Bacillus mycoides</name>
    <dbReference type="NCBI Taxonomy" id="1405"/>
    <lineage>
        <taxon>Bacteria</taxon>
        <taxon>Bacillati</taxon>
        <taxon>Bacillota</taxon>
        <taxon>Bacilli</taxon>
        <taxon>Bacillales</taxon>
        <taxon>Bacillaceae</taxon>
        <taxon>Bacillus</taxon>
        <taxon>Bacillus cereus group</taxon>
    </lineage>
</organism>